<dbReference type="SUPFAM" id="SSF63867">
    <property type="entry name" value="MoeA C-terminal domain-like"/>
    <property type="match status" value="1"/>
</dbReference>
<dbReference type="SUPFAM" id="SSF53218">
    <property type="entry name" value="Molybdenum cofactor biosynthesis proteins"/>
    <property type="match status" value="1"/>
</dbReference>
<dbReference type="Gene3D" id="2.40.340.10">
    <property type="entry name" value="MoeA, C-terminal, domain IV"/>
    <property type="match status" value="1"/>
</dbReference>
<dbReference type="PANTHER" id="PTHR10192:SF5">
    <property type="entry name" value="GEPHYRIN"/>
    <property type="match status" value="1"/>
</dbReference>
<evidence type="ECO:0000256" key="3">
    <source>
        <dbReference type="ARBA" id="ARBA00010763"/>
    </source>
</evidence>
<sequence>MITVAEADALLSEHVRALPAIAVPLAEAAGRVLREAVVADRDVPPFDRVTMDGVALASADLDRRRFRVASTQAAGEPPHTLSEAGDCVEIMTGAALAEGADTVVRYEDLVLEDGWASLREGVAVTPGQNIHGRGDDRRAGEPVLGPGVRIGPGHVTALASLGAATVRVSAVPRVAVVTTGDEVVAVAETPLPHQIRQSNGPALRAALALHGVPDVALAHAPDDEARLRTVFEGALRTSDMLVLTGGVSAGRFDLVPGVLASLGVREVFHKVRQKPGKPLWFGVAEDGTPVFGLPGNPVSALVGLVRYVVPFLDAAAGRPAPPRPRLRLTALPRRKNDFTHFVPVRRDGLDAHPAPSNGSGDVLSLVASDGIAEVAAGVQEPGSVPFIPWSPL</sequence>
<keyword evidence="6" id="KW-0479">Metal-binding</keyword>
<dbReference type="Gene3D" id="3.90.105.10">
    <property type="entry name" value="Molybdopterin biosynthesis moea protein, domain 2"/>
    <property type="match status" value="1"/>
</dbReference>
<keyword evidence="4 6" id="KW-0501">Molybdenum cofactor biosynthesis</keyword>
<feature type="domain" description="MoaB/Mog" evidence="7">
    <location>
        <begin position="175"/>
        <end position="315"/>
    </location>
</feature>
<comment type="pathway">
    <text evidence="2 6">Cofactor biosynthesis; molybdopterin biosynthesis.</text>
</comment>
<dbReference type="Pfam" id="PF03453">
    <property type="entry name" value="MoeA_N"/>
    <property type="match status" value="1"/>
</dbReference>
<evidence type="ECO:0000313" key="8">
    <source>
        <dbReference type="EMBL" id="MDT0631560.1"/>
    </source>
</evidence>
<evidence type="ECO:0000256" key="2">
    <source>
        <dbReference type="ARBA" id="ARBA00005046"/>
    </source>
</evidence>
<dbReference type="PROSITE" id="PS01079">
    <property type="entry name" value="MOCF_BIOSYNTHESIS_2"/>
    <property type="match status" value="1"/>
</dbReference>
<evidence type="ECO:0000256" key="1">
    <source>
        <dbReference type="ARBA" id="ARBA00002901"/>
    </source>
</evidence>
<protein>
    <recommendedName>
        <fullName evidence="6">Molybdopterin molybdenumtransferase</fullName>
        <ecNumber evidence="6">2.10.1.1</ecNumber>
    </recommendedName>
</protein>
<keyword evidence="6" id="KW-0500">Molybdenum</keyword>
<dbReference type="CDD" id="cd00887">
    <property type="entry name" value="MoeA"/>
    <property type="match status" value="1"/>
</dbReference>
<dbReference type="InterPro" id="IPR036425">
    <property type="entry name" value="MoaB/Mog-like_dom_sf"/>
</dbReference>
<dbReference type="Gene3D" id="2.170.190.11">
    <property type="entry name" value="Molybdopterin biosynthesis moea protein, domain 3"/>
    <property type="match status" value="1"/>
</dbReference>
<gene>
    <name evidence="8" type="ORF">RM540_07330</name>
</gene>
<comment type="caution">
    <text evidence="8">The sequence shown here is derived from an EMBL/GenBank/DDBJ whole genome shotgun (WGS) entry which is preliminary data.</text>
</comment>
<dbReference type="InterPro" id="IPR005111">
    <property type="entry name" value="MoeA_C_domain_IV"/>
</dbReference>
<dbReference type="InterPro" id="IPR008284">
    <property type="entry name" value="MoCF_biosynth_CS"/>
</dbReference>
<dbReference type="EMBL" id="JAVRHT010000014">
    <property type="protein sequence ID" value="MDT0631560.1"/>
    <property type="molecule type" value="Genomic_DNA"/>
</dbReference>
<dbReference type="SUPFAM" id="SSF63882">
    <property type="entry name" value="MoeA N-terminal region -like"/>
    <property type="match status" value="1"/>
</dbReference>
<dbReference type="RefSeq" id="WP_311662903.1">
    <property type="nucleotide sequence ID" value="NZ_JAVRHT010000014.1"/>
</dbReference>
<dbReference type="Pfam" id="PF00994">
    <property type="entry name" value="MoCF_biosynth"/>
    <property type="match status" value="1"/>
</dbReference>
<keyword evidence="6" id="KW-0460">Magnesium</keyword>
<keyword evidence="6" id="KW-0808">Transferase</keyword>
<keyword evidence="9" id="KW-1185">Reference proteome</keyword>
<evidence type="ECO:0000256" key="4">
    <source>
        <dbReference type="ARBA" id="ARBA00023150"/>
    </source>
</evidence>
<dbReference type="InterPro" id="IPR005110">
    <property type="entry name" value="MoeA_linker/N"/>
</dbReference>
<dbReference type="InterPro" id="IPR036135">
    <property type="entry name" value="MoeA_linker/N_sf"/>
</dbReference>
<dbReference type="InterPro" id="IPR038987">
    <property type="entry name" value="MoeA-like"/>
</dbReference>
<dbReference type="Gene3D" id="3.40.980.10">
    <property type="entry name" value="MoaB/Mog-like domain"/>
    <property type="match status" value="1"/>
</dbReference>
<proteinExistence type="inferred from homology"/>
<evidence type="ECO:0000313" key="9">
    <source>
        <dbReference type="Proteomes" id="UP001267426"/>
    </source>
</evidence>
<dbReference type="InterPro" id="IPR001453">
    <property type="entry name" value="MoaB/Mog_dom"/>
</dbReference>
<organism evidence="8 9">
    <name type="scientific">Rubrivirga litoralis</name>
    <dbReference type="NCBI Taxonomy" id="3075598"/>
    <lineage>
        <taxon>Bacteria</taxon>
        <taxon>Pseudomonadati</taxon>
        <taxon>Rhodothermota</taxon>
        <taxon>Rhodothermia</taxon>
        <taxon>Rhodothermales</taxon>
        <taxon>Rubricoccaceae</taxon>
        <taxon>Rubrivirga</taxon>
    </lineage>
</organism>
<comment type="similarity">
    <text evidence="3 6">Belongs to the MoeA family.</text>
</comment>
<comment type="function">
    <text evidence="1 6">Catalyzes the insertion of molybdate into adenylated molybdopterin with the concomitant release of AMP.</text>
</comment>
<name>A0ABU3BQI8_9BACT</name>
<comment type="catalytic activity">
    <reaction evidence="5">
        <text>adenylyl-molybdopterin + molybdate = Mo-molybdopterin + AMP + H(+)</text>
        <dbReference type="Rhea" id="RHEA:35047"/>
        <dbReference type="ChEBI" id="CHEBI:15378"/>
        <dbReference type="ChEBI" id="CHEBI:36264"/>
        <dbReference type="ChEBI" id="CHEBI:62727"/>
        <dbReference type="ChEBI" id="CHEBI:71302"/>
        <dbReference type="ChEBI" id="CHEBI:456215"/>
        <dbReference type="EC" id="2.10.1.1"/>
    </reaction>
</comment>
<dbReference type="PANTHER" id="PTHR10192">
    <property type="entry name" value="MOLYBDOPTERIN BIOSYNTHESIS PROTEIN"/>
    <property type="match status" value="1"/>
</dbReference>
<evidence type="ECO:0000256" key="5">
    <source>
        <dbReference type="ARBA" id="ARBA00047317"/>
    </source>
</evidence>
<reference evidence="8 9" key="1">
    <citation type="submission" date="2023-09" db="EMBL/GenBank/DDBJ databases">
        <authorList>
            <person name="Rey-Velasco X."/>
        </authorList>
    </citation>
    <scope>NUCLEOTIDE SEQUENCE [LARGE SCALE GENOMIC DNA]</scope>
    <source>
        <strain evidence="8 9">F394</strain>
    </source>
</reference>
<dbReference type="InterPro" id="IPR036688">
    <property type="entry name" value="MoeA_C_domain_IV_sf"/>
</dbReference>
<evidence type="ECO:0000256" key="6">
    <source>
        <dbReference type="RuleBase" id="RU365090"/>
    </source>
</evidence>
<dbReference type="NCBIfam" id="TIGR00177">
    <property type="entry name" value="molyb_syn"/>
    <property type="match status" value="1"/>
</dbReference>
<dbReference type="Pfam" id="PF03454">
    <property type="entry name" value="MoeA_C"/>
    <property type="match status" value="1"/>
</dbReference>
<dbReference type="EC" id="2.10.1.1" evidence="6"/>
<dbReference type="SMART" id="SM00852">
    <property type="entry name" value="MoCF_biosynth"/>
    <property type="match status" value="1"/>
</dbReference>
<accession>A0ABU3BQI8</accession>
<dbReference type="Proteomes" id="UP001267426">
    <property type="component" value="Unassembled WGS sequence"/>
</dbReference>
<evidence type="ECO:0000259" key="7">
    <source>
        <dbReference type="SMART" id="SM00852"/>
    </source>
</evidence>
<comment type="cofactor">
    <cofactor evidence="6">
        <name>Mg(2+)</name>
        <dbReference type="ChEBI" id="CHEBI:18420"/>
    </cofactor>
</comment>